<organism evidence="3 4">
    <name type="scientific">Clostridium aceticum</name>
    <dbReference type="NCBI Taxonomy" id="84022"/>
    <lineage>
        <taxon>Bacteria</taxon>
        <taxon>Bacillati</taxon>
        <taxon>Bacillota</taxon>
        <taxon>Clostridia</taxon>
        <taxon>Eubacteriales</taxon>
        <taxon>Clostridiaceae</taxon>
        <taxon>Clostridium</taxon>
    </lineage>
</organism>
<gene>
    <name evidence="3" type="ORF">CACET_c31660</name>
</gene>
<feature type="domain" description="Prophage endopeptidase tail N-terminal" evidence="2">
    <location>
        <begin position="11"/>
        <end position="84"/>
    </location>
</feature>
<sequence>MIQIREKSSSKRLAYLEKAMESLVEEEINRGFVLSFSHPIDNIKSQYIHYENIVEVDNNYFNIAYYVPRRSEDGELMIDVECEHVSYDLNDPEYDLEFFTVDGTPTQILTQLLAGTPFTIGTVEFSNIETFSIQEKASRRLILVQLAEYLGGELLFEKYKISLLQRRGSKTGVEFRLGKNNLGVEKIVDAREKVNGLPKISYGLNYVELSTLTEYGKLEKVQLGDDCRLIDRGLNIKSDVRVVKYSYNPVRKVISRVELQNFTETILDTINTIERSTVIKDKLYYGIRIGPNVGFESVRSDKKSRSVMNADEFKFQRGDGEGNWIEDTLYANADGTMVLAGIYTGELQAEQIVAGTIDANTINIINLNASNIVTGTLDANVIDVINLNADNITSGSINANIIDVYNLNADNIVTGELYAIDIYGSTIQGSTIIGGQILANTDIDITRDLKVGRNIYLEQGTNNSKRIEFADNSLGAYIQYYPSGLLDIFSWGDVTLESNRNMIIKAFDDLKINAYNVVLPDFSYIGSISSNNFIATFADIREYADSLMVQHIQQYHS</sequence>
<dbReference type="InterPro" id="IPR044051">
    <property type="entry name" value="Prophage_tail_N"/>
</dbReference>
<evidence type="ECO:0000259" key="2">
    <source>
        <dbReference type="Pfam" id="PF18994"/>
    </source>
</evidence>
<dbReference type="NCBIfam" id="TIGR01665">
    <property type="entry name" value="put_anti_recept"/>
    <property type="match status" value="2"/>
</dbReference>
<dbReference type="PATRIC" id="fig|84022.5.peg.1352"/>
<name>A0A0D8I7T0_9CLOT</name>
<evidence type="ECO:0000313" key="3">
    <source>
        <dbReference type="EMBL" id="AKL96610.1"/>
    </source>
</evidence>
<dbReference type="KEGG" id="cace:CACET_c31660"/>
<dbReference type="OrthoDB" id="4387735at2"/>
<evidence type="ECO:0000313" key="4">
    <source>
        <dbReference type="Proteomes" id="UP000035704"/>
    </source>
</evidence>
<proteinExistence type="predicted"/>
<dbReference type="STRING" id="84022.CACET_c31660"/>
<dbReference type="AlphaFoldDB" id="A0A0D8I7T0"/>
<dbReference type="Pfam" id="PF18994">
    <property type="entry name" value="Prophage_tailD1"/>
    <property type="match status" value="1"/>
</dbReference>
<reference evidence="3 4" key="1">
    <citation type="submission" date="2014-10" db="EMBL/GenBank/DDBJ databases">
        <title>Genome sequence of Clostridium aceticum DSM 1496.</title>
        <authorList>
            <person name="Poehlein A."/>
            <person name="Schiel-Bengelsdorf B."/>
            <person name="Gottschalk G."/>
            <person name="Duerre P."/>
            <person name="Daniel R."/>
        </authorList>
    </citation>
    <scope>NUCLEOTIDE SEQUENCE [LARGE SCALE GENOMIC DNA]</scope>
    <source>
        <strain evidence="3 4">DSM 1496</strain>
    </source>
</reference>
<protein>
    <submittedName>
        <fullName evidence="3">Phage minor structural protein</fullName>
    </submittedName>
</protein>
<dbReference type="InterPro" id="IPR007119">
    <property type="entry name" value="Phage_tail_spike_N"/>
</dbReference>
<dbReference type="EMBL" id="CP009687">
    <property type="protein sequence ID" value="AKL96610.1"/>
    <property type="molecule type" value="Genomic_DNA"/>
</dbReference>
<dbReference type="InterPro" id="IPR010572">
    <property type="entry name" value="Tail_dom"/>
</dbReference>
<feature type="domain" description="Tail spike" evidence="1">
    <location>
        <begin position="190"/>
        <end position="270"/>
    </location>
</feature>
<dbReference type="Proteomes" id="UP000035704">
    <property type="component" value="Chromosome"/>
</dbReference>
<dbReference type="Pfam" id="PF06605">
    <property type="entry name" value="Prophage_tail"/>
    <property type="match status" value="1"/>
</dbReference>
<evidence type="ECO:0000259" key="1">
    <source>
        <dbReference type="Pfam" id="PF06605"/>
    </source>
</evidence>
<dbReference type="RefSeq" id="WP_044825857.1">
    <property type="nucleotide sequence ID" value="NZ_CP009687.1"/>
</dbReference>
<accession>A0A0D8I7T0</accession>
<keyword evidence="4" id="KW-1185">Reference proteome</keyword>